<dbReference type="Proteomes" id="UP001054945">
    <property type="component" value="Unassembled WGS sequence"/>
</dbReference>
<evidence type="ECO:0000313" key="2">
    <source>
        <dbReference type="Proteomes" id="UP001054945"/>
    </source>
</evidence>
<reference evidence="1 2" key="1">
    <citation type="submission" date="2021-06" db="EMBL/GenBank/DDBJ databases">
        <title>Caerostris extrusa draft genome.</title>
        <authorList>
            <person name="Kono N."/>
            <person name="Arakawa K."/>
        </authorList>
    </citation>
    <scope>NUCLEOTIDE SEQUENCE [LARGE SCALE GENOMIC DNA]</scope>
</reference>
<dbReference type="AlphaFoldDB" id="A0AAV4MYM4"/>
<keyword evidence="2" id="KW-1185">Reference proteome</keyword>
<name>A0AAV4MYM4_CAEEX</name>
<proteinExistence type="predicted"/>
<dbReference type="EMBL" id="BPLR01002666">
    <property type="protein sequence ID" value="GIX76496.1"/>
    <property type="molecule type" value="Genomic_DNA"/>
</dbReference>
<gene>
    <name evidence="1" type="ORF">CEXT_42641</name>
</gene>
<protein>
    <submittedName>
        <fullName evidence="1">Uncharacterized protein</fullName>
    </submittedName>
</protein>
<evidence type="ECO:0000313" key="1">
    <source>
        <dbReference type="EMBL" id="GIX76496.1"/>
    </source>
</evidence>
<sequence length="183" mass="20545">MLQQHGMGFAGENTSTVCNVMRAALVKCGDKCSSIRLCRDPVISTSINYEGERRNLLAAFHPAHLTGINLISILEGYVLCMARAFYFDLISVISERRRQETDKFIDTESPRMKLRSLKLPNPQKWLLGYISSTPFSSPTPQGFPLLKAFLAQGISRKLFAKNGVSGSYVWAEINERRNPESEI</sequence>
<organism evidence="1 2">
    <name type="scientific">Caerostris extrusa</name>
    <name type="common">Bark spider</name>
    <name type="synonym">Caerostris bankana</name>
    <dbReference type="NCBI Taxonomy" id="172846"/>
    <lineage>
        <taxon>Eukaryota</taxon>
        <taxon>Metazoa</taxon>
        <taxon>Ecdysozoa</taxon>
        <taxon>Arthropoda</taxon>
        <taxon>Chelicerata</taxon>
        <taxon>Arachnida</taxon>
        <taxon>Araneae</taxon>
        <taxon>Araneomorphae</taxon>
        <taxon>Entelegynae</taxon>
        <taxon>Araneoidea</taxon>
        <taxon>Araneidae</taxon>
        <taxon>Caerostris</taxon>
    </lineage>
</organism>
<accession>A0AAV4MYM4</accession>
<comment type="caution">
    <text evidence="1">The sequence shown here is derived from an EMBL/GenBank/DDBJ whole genome shotgun (WGS) entry which is preliminary data.</text>
</comment>